<evidence type="ECO:0000313" key="1">
    <source>
        <dbReference type="EMBL" id="GCA68032.1"/>
    </source>
</evidence>
<accession>A0A391PLW3</accession>
<evidence type="ECO:0000313" key="2">
    <source>
        <dbReference type="Proteomes" id="UP000265643"/>
    </source>
</evidence>
<reference evidence="2" key="1">
    <citation type="submission" date="2018-09" db="EMBL/GenBank/DDBJ databases">
        <title>Draft Genome Sequence of Mediterraneibacter sp. KCTC 15684.</title>
        <authorList>
            <person name="Kim J.S."/>
            <person name="Han K.I."/>
            <person name="Suh M.K."/>
            <person name="Lee K.C."/>
            <person name="Eom M.K."/>
            <person name="Lee J.H."/>
            <person name="Park S.H."/>
            <person name="Kang S.W."/>
            <person name="Park J.E."/>
            <person name="Oh B.S."/>
            <person name="Yu S.Y."/>
            <person name="Choi S.H."/>
            <person name="Lee D.H."/>
            <person name="Yoon H."/>
            <person name="Kim B."/>
            <person name="Yang S.J."/>
            <person name="Lee J.S."/>
        </authorList>
    </citation>
    <scope>NUCLEOTIDE SEQUENCE [LARGE SCALE GENOMIC DNA]</scope>
    <source>
        <strain evidence="2">KCTC 15684</strain>
    </source>
</reference>
<gene>
    <name evidence="1" type="ORF">KGMB01110_24680</name>
</gene>
<proteinExistence type="predicted"/>
<dbReference type="AlphaFoldDB" id="A0A391PLW3"/>
<sequence>MINFVIKHGCSTKEGWTDVVSAETVGTYTKFRGKGLFQEEEKQVIRQNVTNVWIKASVSAGVVSIHDRNRDQALAVSITEMAAVLNEALRIGMVKKER</sequence>
<comment type="caution">
    <text evidence="1">The sequence shown here is derived from an EMBL/GenBank/DDBJ whole genome shotgun (WGS) entry which is preliminary data.</text>
</comment>
<protein>
    <submittedName>
        <fullName evidence="1">Uncharacterized protein</fullName>
    </submittedName>
</protein>
<organism evidence="1 2">
    <name type="scientific">Mediterraneibacter butyricigenes</name>
    <dbReference type="NCBI Taxonomy" id="2316025"/>
    <lineage>
        <taxon>Bacteria</taxon>
        <taxon>Bacillati</taxon>
        <taxon>Bacillota</taxon>
        <taxon>Clostridia</taxon>
        <taxon>Lachnospirales</taxon>
        <taxon>Lachnospiraceae</taxon>
        <taxon>Mediterraneibacter</taxon>
    </lineage>
</organism>
<keyword evidence="2" id="KW-1185">Reference proteome</keyword>
<name>A0A391PLW3_9FIRM</name>
<dbReference type="EMBL" id="BHGK01000001">
    <property type="protein sequence ID" value="GCA68032.1"/>
    <property type="molecule type" value="Genomic_DNA"/>
</dbReference>
<dbReference type="RefSeq" id="WP_119298654.1">
    <property type="nucleotide sequence ID" value="NZ_BHGK01000001.1"/>
</dbReference>
<dbReference type="Proteomes" id="UP000265643">
    <property type="component" value="Unassembled WGS sequence"/>
</dbReference>